<organism evidence="1 2">
    <name type="scientific">Ixodes persulcatus</name>
    <name type="common">Taiga tick</name>
    <dbReference type="NCBI Taxonomy" id="34615"/>
    <lineage>
        <taxon>Eukaryota</taxon>
        <taxon>Metazoa</taxon>
        <taxon>Ecdysozoa</taxon>
        <taxon>Arthropoda</taxon>
        <taxon>Chelicerata</taxon>
        <taxon>Arachnida</taxon>
        <taxon>Acari</taxon>
        <taxon>Parasitiformes</taxon>
        <taxon>Ixodida</taxon>
        <taxon>Ixodoidea</taxon>
        <taxon>Ixodidae</taxon>
        <taxon>Ixodinae</taxon>
        <taxon>Ixodes</taxon>
    </lineage>
</organism>
<evidence type="ECO:0000313" key="2">
    <source>
        <dbReference type="Proteomes" id="UP000805193"/>
    </source>
</evidence>
<protein>
    <submittedName>
        <fullName evidence="1">Uncharacterized protein</fullName>
    </submittedName>
</protein>
<keyword evidence="2" id="KW-1185">Reference proteome</keyword>
<comment type="caution">
    <text evidence="1">The sequence shown here is derived from an EMBL/GenBank/DDBJ whole genome shotgun (WGS) entry which is preliminary data.</text>
</comment>
<accession>A0AC60PGL0</accession>
<proteinExistence type="predicted"/>
<gene>
    <name evidence="1" type="ORF">HPB47_004102</name>
</gene>
<dbReference type="Proteomes" id="UP000805193">
    <property type="component" value="Unassembled WGS sequence"/>
</dbReference>
<reference evidence="1 2" key="1">
    <citation type="journal article" date="2020" name="Cell">
        <title>Large-Scale Comparative Analyses of Tick Genomes Elucidate Their Genetic Diversity and Vector Capacities.</title>
        <authorList>
            <consortium name="Tick Genome and Microbiome Consortium (TIGMIC)"/>
            <person name="Jia N."/>
            <person name="Wang J."/>
            <person name="Shi W."/>
            <person name="Du L."/>
            <person name="Sun Y."/>
            <person name="Zhan W."/>
            <person name="Jiang J.F."/>
            <person name="Wang Q."/>
            <person name="Zhang B."/>
            <person name="Ji P."/>
            <person name="Bell-Sakyi L."/>
            <person name="Cui X.M."/>
            <person name="Yuan T.T."/>
            <person name="Jiang B.G."/>
            <person name="Yang W.F."/>
            <person name="Lam T.T."/>
            <person name="Chang Q.C."/>
            <person name="Ding S.J."/>
            <person name="Wang X.J."/>
            <person name="Zhu J.G."/>
            <person name="Ruan X.D."/>
            <person name="Zhao L."/>
            <person name="Wei J.T."/>
            <person name="Ye R.Z."/>
            <person name="Que T.C."/>
            <person name="Du C.H."/>
            <person name="Zhou Y.H."/>
            <person name="Cheng J.X."/>
            <person name="Dai P.F."/>
            <person name="Guo W.B."/>
            <person name="Han X.H."/>
            <person name="Huang E.J."/>
            <person name="Li L.F."/>
            <person name="Wei W."/>
            <person name="Gao Y.C."/>
            <person name="Liu J.Z."/>
            <person name="Shao H.Z."/>
            <person name="Wang X."/>
            <person name="Wang C.C."/>
            <person name="Yang T.C."/>
            <person name="Huo Q.B."/>
            <person name="Li W."/>
            <person name="Chen H.Y."/>
            <person name="Chen S.E."/>
            <person name="Zhou L.G."/>
            <person name="Ni X.B."/>
            <person name="Tian J.H."/>
            <person name="Sheng Y."/>
            <person name="Liu T."/>
            <person name="Pan Y.S."/>
            <person name="Xia L.Y."/>
            <person name="Li J."/>
            <person name="Zhao F."/>
            <person name="Cao W.C."/>
        </authorList>
    </citation>
    <scope>NUCLEOTIDE SEQUENCE [LARGE SCALE GENOMIC DNA]</scope>
    <source>
        <strain evidence="1">Iper-2018</strain>
    </source>
</reference>
<name>A0AC60PGL0_IXOPE</name>
<evidence type="ECO:0000313" key="1">
    <source>
        <dbReference type="EMBL" id="KAG0419444.1"/>
    </source>
</evidence>
<feature type="non-terminal residue" evidence="1">
    <location>
        <position position="1"/>
    </location>
</feature>
<dbReference type="EMBL" id="JABSTQ010010621">
    <property type="protein sequence ID" value="KAG0419444.1"/>
    <property type="molecule type" value="Genomic_DNA"/>
</dbReference>
<sequence>ASASITEMTTEEYRTVLPRLPTGNLSLNSVFLHGDLAARPYRAPDFRDALRDVVDSQEIIGIGQFQMSHVWMVTCVSAHAKAKLVNKAELRVKGRRCLIIDPDTRDVKLKLLWLPVHMESQRIEEALAPFGTVRSIVKEKWRCAGMEQMETLNKEVTLTLREGMNASQLPHQLTVLAAEAWCSCRAVLHYAFDCRTPRCGECRRYGHATSECVITYADKLIPNRDPPDRKLILDTLLDFEHLMDISEVVDATGEVITPNSSTAKTELEILTQQSQSVSPEKTTPNAGPGPLYDGTALAAFLETDAGKELFAGDVTGGTPDCTDPAGCACGNDRPEPLERICLQHAPKCPHELPCNDPVTPLGNCCPICVSMLVMRPSSGFRFSTLLRFFEEKVLKAQSSGIIQAYLHRTWDGRLQAVLSDLSPTDTSRPVTPGKAHKLATELAALLNGATGLEYAVSNTNLSGSQSWKNPATGGGIGSTSGSSAGGIVGGIVLALLIIALIIFLWWKRPRLPLTLYRGRQLERLLPLARFDEGRVELELGTTPHDDLVPMGTDGFENPLIGGGPFKSFPEFGPESKDSSTFENPMFETETPPSQD</sequence>